<dbReference type="Gene3D" id="2.60.260.20">
    <property type="entry name" value="Urease metallochaperone UreE, N-terminal domain"/>
    <property type="match status" value="2"/>
</dbReference>
<evidence type="ECO:0000256" key="7">
    <source>
        <dbReference type="ARBA" id="ARBA00023016"/>
    </source>
</evidence>
<comment type="function">
    <text evidence="9">Participates actively in the response to hyperosmotic and heat shock by preventing the aggregation of stress-denatured proteins and by disaggregating proteins, also in an autonomous, DnaK-independent fashion. Unfolded proteins bind initially to DnaJ; upon interaction with the DnaJ-bound protein, DnaK hydrolyzes its bound ATP, resulting in the formation of a stable complex. GrpE releases ADP from DnaK; ATP binding to DnaK triggers the release of the substrate protein, thus completing the reaction cycle. Several rounds of ATP-dependent interactions between DnaJ, DnaK and GrpE are required for fully efficient folding. Also involved, together with DnaK and GrpE, in the DNA replication of plasmids through activation of initiation proteins.</text>
</comment>
<dbReference type="GO" id="GO:0008270">
    <property type="term" value="F:zinc ion binding"/>
    <property type="evidence" value="ECO:0007669"/>
    <property type="project" value="UniProtKB-UniRule"/>
</dbReference>
<dbReference type="CDD" id="cd10747">
    <property type="entry name" value="DnaJ_C"/>
    <property type="match status" value="1"/>
</dbReference>
<dbReference type="HAMAP" id="MF_01152">
    <property type="entry name" value="DnaJ"/>
    <property type="match status" value="1"/>
</dbReference>
<comment type="subunit">
    <text evidence="9">Homodimer.</text>
</comment>
<dbReference type="CDD" id="cd10719">
    <property type="entry name" value="DnaJ_zf"/>
    <property type="match status" value="1"/>
</dbReference>
<dbReference type="Pfam" id="PF00684">
    <property type="entry name" value="DnaJ_CXXCXGXG"/>
    <property type="match status" value="1"/>
</dbReference>
<feature type="binding site" evidence="9">
    <location>
        <position position="173"/>
    </location>
    <ligand>
        <name>Zn(2+)</name>
        <dbReference type="ChEBI" id="CHEBI:29105"/>
        <label>1</label>
    </ligand>
</feature>
<feature type="binding site" evidence="9">
    <location>
        <position position="230"/>
    </location>
    <ligand>
        <name>Zn(2+)</name>
        <dbReference type="ChEBI" id="CHEBI:29105"/>
        <label>1</label>
    </ligand>
</feature>
<evidence type="ECO:0000256" key="1">
    <source>
        <dbReference type="ARBA" id="ARBA00022490"/>
    </source>
</evidence>
<comment type="cofactor">
    <cofactor evidence="9">
        <name>Zn(2+)</name>
        <dbReference type="ChEBI" id="CHEBI:29105"/>
    </cofactor>
    <text evidence="9">Binds 2 Zn(2+) ions per monomer.</text>
</comment>
<feature type="binding site" evidence="9">
    <location>
        <position position="170"/>
    </location>
    <ligand>
        <name>Zn(2+)</name>
        <dbReference type="ChEBI" id="CHEBI:29105"/>
        <label>1</label>
    </ligand>
</feature>
<keyword evidence="4 9" id="KW-0677">Repeat</keyword>
<sequence length="387" mass="43328">MVMAKDYYEILGVSRDASIDEIKKAYRNLAKKYHPDINKEPGAADKFKKISEAYAVLSDEEKRRKYDMYGEEGMRGYSTEDIFRGADFSDIFRDLGLGDIISDFFGFGSFSSRGRGSNLFEDLFTQHFEDRSPRARQRRGADLIYHLEIDLKEAVFGAEKKISVQKNELCPECNGTKTKAGVPPQTCPRCNGTGQVQNIRRTAYGRIVNIITCPDCGGRGDIITDPCPTCKGEGKITRSKTIEIKIPPGVDNGVRLKIPREGEVGDGPGLEGDLYVEIHVKEDKFFKRKGDDLYCEIPVSFGQLALGDKIEVPTLDGKKAELKIPPGTQSHTTFVLKGLGVSRLGDMYVKVKVKIPKKLTQKEKELIEEFDSAVSKNKKQIFGRIFK</sequence>
<keyword evidence="3 9" id="KW-0479">Metal-binding</keyword>
<feature type="domain" description="J" evidence="11">
    <location>
        <begin position="6"/>
        <end position="70"/>
    </location>
</feature>
<evidence type="ECO:0000256" key="9">
    <source>
        <dbReference type="HAMAP-Rule" id="MF_01152"/>
    </source>
</evidence>
<dbReference type="InterPro" id="IPR008971">
    <property type="entry name" value="HSP40/DnaJ_pept-bd"/>
</dbReference>
<dbReference type="PROSITE" id="PS50076">
    <property type="entry name" value="DNAJ_2"/>
    <property type="match status" value="1"/>
</dbReference>
<feature type="binding site" evidence="9">
    <location>
        <position position="187"/>
    </location>
    <ligand>
        <name>Zn(2+)</name>
        <dbReference type="ChEBI" id="CHEBI:29105"/>
        <label>2</label>
    </ligand>
</feature>
<evidence type="ECO:0000256" key="8">
    <source>
        <dbReference type="ARBA" id="ARBA00023186"/>
    </source>
</evidence>
<dbReference type="Proteomes" id="UP000317158">
    <property type="component" value="Unassembled WGS sequence"/>
</dbReference>
<dbReference type="InterPro" id="IPR001623">
    <property type="entry name" value="DnaJ_domain"/>
</dbReference>
<dbReference type="Gene3D" id="2.10.230.10">
    <property type="entry name" value="Heat shock protein DnaJ, cysteine-rich domain"/>
    <property type="match status" value="1"/>
</dbReference>
<dbReference type="InterPro" id="IPR012724">
    <property type="entry name" value="DnaJ"/>
</dbReference>
<dbReference type="GO" id="GO:0006260">
    <property type="term" value="P:DNA replication"/>
    <property type="evidence" value="ECO:0007669"/>
    <property type="project" value="UniProtKB-KW"/>
</dbReference>
<dbReference type="SUPFAM" id="SSF49493">
    <property type="entry name" value="HSP40/DnaJ peptide-binding domain"/>
    <property type="match status" value="2"/>
</dbReference>
<dbReference type="FunFam" id="2.60.260.20:FF:000005">
    <property type="entry name" value="Chaperone protein dnaJ 1, mitochondrial"/>
    <property type="match status" value="1"/>
</dbReference>
<dbReference type="InterPro" id="IPR001305">
    <property type="entry name" value="HSP_DnaJ_Cys-rich_dom"/>
</dbReference>
<keyword evidence="7 9" id="KW-0346">Stress response</keyword>
<evidence type="ECO:0000259" key="12">
    <source>
        <dbReference type="PROSITE" id="PS51188"/>
    </source>
</evidence>
<dbReference type="GO" id="GO:0009408">
    <property type="term" value="P:response to heat"/>
    <property type="evidence" value="ECO:0007669"/>
    <property type="project" value="InterPro"/>
</dbReference>
<dbReference type="PROSITE" id="PS51188">
    <property type="entry name" value="ZF_CR"/>
    <property type="match status" value="1"/>
</dbReference>
<dbReference type="SMART" id="SM00271">
    <property type="entry name" value="DnaJ"/>
    <property type="match status" value="1"/>
</dbReference>
<dbReference type="FunFam" id="1.10.287.110:FF:000031">
    <property type="entry name" value="Molecular chaperone DnaJ"/>
    <property type="match status" value="1"/>
</dbReference>
<comment type="caution">
    <text evidence="13">The sequence shown here is derived from an EMBL/GenBank/DDBJ whole genome shotgun (WGS) entry which is preliminary data.</text>
</comment>
<dbReference type="GO" id="GO:0005524">
    <property type="term" value="F:ATP binding"/>
    <property type="evidence" value="ECO:0007669"/>
    <property type="project" value="InterPro"/>
</dbReference>
<dbReference type="GO" id="GO:0005737">
    <property type="term" value="C:cytoplasm"/>
    <property type="evidence" value="ECO:0007669"/>
    <property type="project" value="UniProtKB-SubCell"/>
</dbReference>
<dbReference type="InterPro" id="IPR036410">
    <property type="entry name" value="HSP_DnaJ_Cys-rich_dom_sf"/>
</dbReference>
<evidence type="ECO:0000313" key="13">
    <source>
        <dbReference type="EMBL" id="RZN64559.1"/>
    </source>
</evidence>
<dbReference type="SUPFAM" id="SSF46565">
    <property type="entry name" value="Chaperone J-domain"/>
    <property type="match status" value="1"/>
</dbReference>
<organism evidence="13 14">
    <name type="scientific">Methanoliparum thermophilum</name>
    <dbReference type="NCBI Taxonomy" id="2491083"/>
    <lineage>
        <taxon>Archaea</taxon>
        <taxon>Methanobacteriati</taxon>
        <taxon>Methanobacteriota</taxon>
        <taxon>Candidatus Methanoliparia</taxon>
        <taxon>Candidatus Methanoliparales</taxon>
        <taxon>Candidatus Methanoliparaceae</taxon>
        <taxon>Candidatus Methanoliparum</taxon>
    </lineage>
</organism>
<keyword evidence="1 9" id="KW-0963">Cytoplasm</keyword>
<dbReference type="InterPro" id="IPR002939">
    <property type="entry name" value="DnaJ_C"/>
</dbReference>
<feature type="domain" description="CR-type" evidence="12">
    <location>
        <begin position="157"/>
        <end position="239"/>
    </location>
</feature>
<dbReference type="GO" id="GO:0031072">
    <property type="term" value="F:heat shock protein binding"/>
    <property type="evidence" value="ECO:0007669"/>
    <property type="project" value="InterPro"/>
</dbReference>
<evidence type="ECO:0000256" key="3">
    <source>
        <dbReference type="ARBA" id="ARBA00022723"/>
    </source>
</evidence>
<dbReference type="NCBIfam" id="TIGR02349">
    <property type="entry name" value="DnaJ_bact"/>
    <property type="match status" value="1"/>
</dbReference>
<dbReference type="GO" id="GO:0051082">
    <property type="term" value="F:unfolded protein binding"/>
    <property type="evidence" value="ECO:0007669"/>
    <property type="project" value="UniProtKB-UniRule"/>
</dbReference>
<protein>
    <recommendedName>
        <fullName evidence="9">Chaperone protein DnaJ</fullName>
    </recommendedName>
</protein>
<dbReference type="PROSITE" id="PS00636">
    <property type="entry name" value="DNAJ_1"/>
    <property type="match status" value="1"/>
</dbReference>
<proteinExistence type="inferred from homology"/>
<reference evidence="13 14" key="1">
    <citation type="journal article" date="2019" name="Nat. Microbiol.">
        <title>Wide diversity of methane and short-chain alkane metabolisms in uncultured archaea.</title>
        <authorList>
            <person name="Borrel G."/>
            <person name="Adam P.S."/>
            <person name="McKay L.J."/>
            <person name="Chen L.X."/>
            <person name="Sierra-Garcia I.N."/>
            <person name="Sieber C.M."/>
            <person name="Letourneur Q."/>
            <person name="Ghozlane A."/>
            <person name="Andersen G.L."/>
            <person name="Li W.J."/>
            <person name="Hallam S.J."/>
            <person name="Muyzer G."/>
            <person name="de Oliveira V.M."/>
            <person name="Inskeep W.P."/>
            <person name="Banfield J.F."/>
            <person name="Gribaldo S."/>
        </authorList>
    </citation>
    <scope>NUCLEOTIDE SEQUENCE [LARGE SCALE GENOMIC DNA]</scope>
    <source>
        <strain evidence="13">NM1a</strain>
    </source>
</reference>
<dbReference type="PRINTS" id="PR00625">
    <property type="entry name" value="JDOMAIN"/>
</dbReference>
<dbReference type="InterPro" id="IPR036869">
    <property type="entry name" value="J_dom_sf"/>
</dbReference>
<keyword evidence="8 9" id="KW-0143">Chaperone</keyword>
<evidence type="ECO:0000259" key="11">
    <source>
        <dbReference type="PROSITE" id="PS50076"/>
    </source>
</evidence>
<keyword evidence="2 9" id="KW-0235">DNA replication</keyword>
<comment type="subcellular location">
    <subcellularLocation>
        <location evidence="9">Cytoplasm</location>
    </subcellularLocation>
</comment>
<evidence type="ECO:0000256" key="4">
    <source>
        <dbReference type="ARBA" id="ARBA00022737"/>
    </source>
</evidence>
<feature type="binding site" evidence="9">
    <location>
        <position position="190"/>
    </location>
    <ligand>
        <name>Zn(2+)</name>
        <dbReference type="ChEBI" id="CHEBI:29105"/>
        <label>2</label>
    </ligand>
</feature>
<feature type="binding site" evidence="9">
    <location>
        <position position="213"/>
    </location>
    <ligand>
        <name>Zn(2+)</name>
        <dbReference type="ChEBI" id="CHEBI:29105"/>
        <label>2</label>
    </ligand>
</feature>
<feature type="binding site" evidence="9">
    <location>
        <position position="216"/>
    </location>
    <ligand>
        <name>Zn(2+)</name>
        <dbReference type="ChEBI" id="CHEBI:29105"/>
        <label>2</label>
    </ligand>
</feature>
<dbReference type="SUPFAM" id="SSF57938">
    <property type="entry name" value="DnaJ/Hsp40 cysteine-rich domain"/>
    <property type="match status" value="1"/>
</dbReference>
<keyword evidence="5 9" id="KW-0863">Zinc-finger</keyword>
<feature type="binding site" evidence="9">
    <location>
        <position position="227"/>
    </location>
    <ligand>
        <name>Zn(2+)</name>
        <dbReference type="ChEBI" id="CHEBI:29105"/>
        <label>1</label>
    </ligand>
</feature>
<feature type="zinc finger region" description="CR-type" evidence="10">
    <location>
        <begin position="157"/>
        <end position="239"/>
    </location>
</feature>
<dbReference type="CDD" id="cd06257">
    <property type="entry name" value="DnaJ"/>
    <property type="match status" value="1"/>
</dbReference>
<comment type="similarity">
    <text evidence="9">Belongs to the DnaJ family.</text>
</comment>
<keyword evidence="6 9" id="KW-0862">Zinc</keyword>
<accession>A0A520KS02</accession>
<dbReference type="InterPro" id="IPR018253">
    <property type="entry name" value="DnaJ_domain_CS"/>
</dbReference>
<evidence type="ECO:0000256" key="5">
    <source>
        <dbReference type="ARBA" id="ARBA00022771"/>
    </source>
</evidence>
<comment type="caution">
    <text evidence="9">Lacks conserved residue(s) required for the propagation of feature annotation.</text>
</comment>
<dbReference type="Gene3D" id="1.10.287.110">
    <property type="entry name" value="DnaJ domain"/>
    <property type="match status" value="1"/>
</dbReference>
<dbReference type="EMBL" id="RXIF01000006">
    <property type="protein sequence ID" value="RZN64559.1"/>
    <property type="molecule type" value="Genomic_DNA"/>
</dbReference>
<gene>
    <name evidence="9 13" type="primary">dnaJ</name>
    <name evidence="13" type="ORF">EF806_04255</name>
</gene>
<dbReference type="PANTHER" id="PTHR43096:SF10">
    <property type="entry name" value="CHAPERONE PROTEIN DNAJ A6, CHLOROPLASTIC"/>
    <property type="match status" value="1"/>
</dbReference>
<name>A0A520KS02_METT2</name>
<evidence type="ECO:0000313" key="14">
    <source>
        <dbReference type="Proteomes" id="UP000317158"/>
    </source>
</evidence>
<evidence type="ECO:0000256" key="2">
    <source>
        <dbReference type="ARBA" id="ARBA00022705"/>
    </source>
</evidence>
<comment type="domain">
    <text evidence="9">The J domain is necessary and sufficient to stimulate DnaK ATPase activity. Zinc center 1 plays an important role in the autonomous, DnaK-independent chaperone activity of DnaJ. Zinc center 2 is essential for interaction with DnaK and for DnaJ activity.</text>
</comment>
<evidence type="ECO:0000256" key="10">
    <source>
        <dbReference type="PROSITE-ProRule" id="PRU00546"/>
    </source>
</evidence>
<evidence type="ECO:0000256" key="6">
    <source>
        <dbReference type="ARBA" id="ARBA00022833"/>
    </source>
</evidence>
<dbReference type="Pfam" id="PF00226">
    <property type="entry name" value="DnaJ"/>
    <property type="match status" value="1"/>
</dbReference>
<dbReference type="FunFam" id="2.10.230.10:FF:000002">
    <property type="entry name" value="Molecular chaperone DnaJ"/>
    <property type="match status" value="1"/>
</dbReference>
<dbReference type="PANTHER" id="PTHR43096">
    <property type="entry name" value="DNAJ HOMOLOG 1, MITOCHONDRIAL-RELATED"/>
    <property type="match status" value="1"/>
</dbReference>
<dbReference type="AlphaFoldDB" id="A0A520KS02"/>
<dbReference type="Pfam" id="PF01556">
    <property type="entry name" value="DnaJ_C"/>
    <property type="match status" value="1"/>
</dbReference>
<dbReference type="GO" id="GO:0042026">
    <property type="term" value="P:protein refolding"/>
    <property type="evidence" value="ECO:0007669"/>
    <property type="project" value="TreeGrafter"/>
</dbReference>